<protein>
    <recommendedName>
        <fullName evidence="5">gamma-glutamyl-gamma-aminobutyrate hydrolase</fullName>
        <ecNumber evidence="5">3.5.1.94</ecNumber>
    </recommendedName>
</protein>
<keyword evidence="7" id="KW-1185">Reference proteome</keyword>
<dbReference type="AlphaFoldDB" id="A0A8S8XF33"/>
<comment type="function">
    <text evidence="3">Involved in the breakdown of putrescine via hydrolysis of the gamma-glutamyl linkage of gamma-glutamyl-gamma-aminobutyrate.</text>
</comment>
<dbReference type="PROSITE" id="PS51273">
    <property type="entry name" value="GATASE_TYPE_1"/>
    <property type="match status" value="1"/>
</dbReference>
<evidence type="ECO:0000256" key="1">
    <source>
        <dbReference type="ARBA" id="ARBA00011083"/>
    </source>
</evidence>
<dbReference type="Pfam" id="PF07722">
    <property type="entry name" value="Peptidase_C26"/>
    <property type="match status" value="1"/>
</dbReference>
<evidence type="ECO:0000313" key="6">
    <source>
        <dbReference type="EMBL" id="GIL40027.1"/>
    </source>
</evidence>
<comment type="similarity">
    <text evidence="1">Belongs to the peptidase C26 family.</text>
</comment>
<comment type="pathway">
    <text evidence="4">Amine and polyamine degradation; putrescine degradation; 4-aminobutanoate from putrescine: step 4/4.</text>
</comment>
<evidence type="ECO:0000256" key="3">
    <source>
        <dbReference type="ARBA" id="ARBA00055068"/>
    </source>
</evidence>
<accession>A0A8S8XF33</accession>
<dbReference type="InterPro" id="IPR044668">
    <property type="entry name" value="PuuD-like"/>
</dbReference>
<dbReference type="PANTHER" id="PTHR43235:SF1">
    <property type="entry name" value="GLUTAMINE AMIDOTRANSFERASE PB2B2.05-RELATED"/>
    <property type="match status" value="1"/>
</dbReference>
<sequence>MDAALLVGIPADFRYLAGTPFHIVNEKYVLAVTGALGAVPVLIPALAEALPIDALLTRIDGLLIPGSPSNVDPARYGNGASPAGTLKDARRDASTLPLIRAALTAGVPLLAICRGVQELNVALGGTLHERVHEEEGRHDHRAPLDASIDVRYAPSHRVQLAPGGMLATALGTEQAAVNSVHWQAIDRLAPNLDVEATAEDGTIEAVRVADAPNFAVGVQWHPEYRFADDAVSRALFGAFAAAMRARAEKLRRAA</sequence>
<dbReference type="GO" id="GO:0006598">
    <property type="term" value="P:polyamine catabolic process"/>
    <property type="evidence" value="ECO:0007669"/>
    <property type="project" value="TreeGrafter"/>
</dbReference>
<evidence type="ECO:0000256" key="4">
    <source>
        <dbReference type="ARBA" id="ARBA00060634"/>
    </source>
</evidence>
<gene>
    <name evidence="6" type="ORF">TMPK1_22640</name>
</gene>
<name>A0A8S8XF33_9PROT</name>
<evidence type="ECO:0000256" key="5">
    <source>
        <dbReference type="ARBA" id="ARBA00066788"/>
    </source>
</evidence>
<dbReference type="SUPFAM" id="SSF52317">
    <property type="entry name" value="Class I glutamine amidotransferase-like"/>
    <property type="match status" value="1"/>
</dbReference>
<dbReference type="GO" id="GO:0005829">
    <property type="term" value="C:cytosol"/>
    <property type="evidence" value="ECO:0007669"/>
    <property type="project" value="TreeGrafter"/>
</dbReference>
<dbReference type="InterPro" id="IPR029062">
    <property type="entry name" value="Class_I_gatase-like"/>
</dbReference>
<dbReference type="FunFam" id="3.40.50.880:FF:000030">
    <property type="entry name" value="Gamma-glutamyl-gamma-aminobutyrate hydrolase PuuD"/>
    <property type="match status" value="1"/>
</dbReference>
<evidence type="ECO:0000313" key="7">
    <source>
        <dbReference type="Proteomes" id="UP000681075"/>
    </source>
</evidence>
<proteinExistence type="inferred from homology"/>
<dbReference type="EC" id="3.5.1.94" evidence="5"/>
<dbReference type="CDD" id="cd01745">
    <property type="entry name" value="GATase1_2"/>
    <property type="match status" value="1"/>
</dbReference>
<organism evidence="6 7">
    <name type="scientific">Roseiterribacter gracilis</name>
    <dbReference type="NCBI Taxonomy" id="2812848"/>
    <lineage>
        <taxon>Bacteria</taxon>
        <taxon>Pseudomonadati</taxon>
        <taxon>Pseudomonadota</taxon>
        <taxon>Alphaproteobacteria</taxon>
        <taxon>Rhodospirillales</taxon>
        <taxon>Roseiterribacteraceae</taxon>
        <taxon>Roseiterribacter</taxon>
    </lineage>
</organism>
<dbReference type="GO" id="GO:0033969">
    <property type="term" value="F:gamma-glutamyl-gamma-aminobutyrate hydrolase activity"/>
    <property type="evidence" value="ECO:0007669"/>
    <property type="project" value="UniProtKB-EC"/>
</dbReference>
<keyword evidence="6" id="KW-0378">Hydrolase</keyword>
<evidence type="ECO:0000256" key="2">
    <source>
        <dbReference type="ARBA" id="ARBA00052718"/>
    </source>
</evidence>
<dbReference type="InterPro" id="IPR011697">
    <property type="entry name" value="Peptidase_C26"/>
</dbReference>
<reference evidence="6" key="1">
    <citation type="submission" date="2021-02" db="EMBL/GenBank/DDBJ databases">
        <title>Genome sequence of Rhodospirillales sp. strain TMPK1 isolated from soil.</title>
        <authorList>
            <person name="Nakai R."/>
            <person name="Kusada H."/>
            <person name="Tamaki H."/>
        </authorList>
    </citation>
    <scope>NUCLEOTIDE SEQUENCE</scope>
    <source>
        <strain evidence="6">TMPK1</strain>
    </source>
</reference>
<comment type="caution">
    <text evidence="6">The sequence shown here is derived from an EMBL/GenBank/DDBJ whole genome shotgun (WGS) entry which is preliminary data.</text>
</comment>
<dbReference type="Proteomes" id="UP000681075">
    <property type="component" value="Unassembled WGS sequence"/>
</dbReference>
<comment type="catalytic activity">
    <reaction evidence="2">
        <text>4-(gamma-L-glutamylamino)butanoate + H2O = 4-aminobutanoate + L-glutamate</text>
        <dbReference type="Rhea" id="RHEA:19737"/>
        <dbReference type="ChEBI" id="CHEBI:15377"/>
        <dbReference type="ChEBI" id="CHEBI:29985"/>
        <dbReference type="ChEBI" id="CHEBI:58800"/>
        <dbReference type="ChEBI" id="CHEBI:59888"/>
        <dbReference type="EC" id="3.5.1.94"/>
    </reaction>
</comment>
<dbReference type="PANTHER" id="PTHR43235">
    <property type="entry name" value="GLUTAMINE AMIDOTRANSFERASE PB2B2.05-RELATED"/>
    <property type="match status" value="1"/>
</dbReference>
<dbReference type="Gene3D" id="3.40.50.880">
    <property type="match status" value="1"/>
</dbReference>
<dbReference type="EMBL" id="BOPV01000001">
    <property type="protein sequence ID" value="GIL40027.1"/>
    <property type="molecule type" value="Genomic_DNA"/>
</dbReference>